<feature type="domain" description="Pyridoxamine 5'-phosphate oxidase Alr4036 family FMN-binding" evidence="5">
    <location>
        <begin position="20"/>
        <end position="107"/>
    </location>
</feature>
<protein>
    <submittedName>
        <fullName evidence="6">Pyridoxamine 5'-phosphate oxidase</fullName>
    </submittedName>
</protein>
<dbReference type="GO" id="GO:0010181">
    <property type="term" value="F:FMN binding"/>
    <property type="evidence" value="ECO:0007669"/>
    <property type="project" value="InterPro"/>
</dbReference>
<dbReference type="GO" id="GO:0008615">
    <property type="term" value="P:pyridoxine biosynthetic process"/>
    <property type="evidence" value="ECO:0007669"/>
    <property type="project" value="InterPro"/>
</dbReference>
<evidence type="ECO:0000313" key="7">
    <source>
        <dbReference type="Proteomes" id="UP000249590"/>
    </source>
</evidence>
<dbReference type="SUPFAM" id="SSF50475">
    <property type="entry name" value="FMN-binding split barrel"/>
    <property type="match status" value="1"/>
</dbReference>
<evidence type="ECO:0000313" key="6">
    <source>
        <dbReference type="EMBL" id="RAH99804.1"/>
    </source>
</evidence>
<dbReference type="GO" id="GO:0004733">
    <property type="term" value="F:pyridoxamine phosphate oxidase activity"/>
    <property type="evidence" value="ECO:0007669"/>
    <property type="project" value="InterPro"/>
</dbReference>
<dbReference type="InterPro" id="IPR024624">
    <property type="entry name" value="Pyridox_Oxase_Alr4036_FMN-bd"/>
</dbReference>
<evidence type="ECO:0000259" key="5">
    <source>
        <dbReference type="Pfam" id="PF12766"/>
    </source>
</evidence>
<keyword evidence="4" id="KW-0560">Oxidoreductase</keyword>
<dbReference type="Proteomes" id="UP000249590">
    <property type="component" value="Unassembled WGS sequence"/>
</dbReference>
<dbReference type="Pfam" id="PF12766">
    <property type="entry name" value="Pyridox_oxase_2"/>
    <property type="match status" value="1"/>
</dbReference>
<sequence length="197" mass="20956">MSVDVPGCPGDLDAVEAAAWAMLEEGAASRQAAFRRMTLASVGTDGAPEARTVVLRGADRAQRSIRFYTDVRSPKVAELEVDPRCAAVFYDHAAGIQVRLGGRAVLHRGDAGAAAEWAAMGAYSKICYAQKTGPGVPVDGPEPPSGPAGFDTAQSFANFVLVTVHIASLDWLFLSADGHRRARLWYDDARSPTWLAP</sequence>
<reference evidence="6 7" key="1">
    <citation type="submission" date="2018-05" db="EMBL/GenBank/DDBJ databases">
        <title>Acuticoccus sediminis sp. nov., isolated from deep-sea sediment of Indian Ocean.</title>
        <authorList>
            <person name="Liu X."/>
            <person name="Lai Q."/>
            <person name="Du Y."/>
            <person name="Sun F."/>
            <person name="Zhang X."/>
            <person name="Wang S."/>
            <person name="Shao Z."/>
        </authorList>
    </citation>
    <scope>NUCLEOTIDE SEQUENCE [LARGE SCALE GENOMIC DNA]</scope>
    <source>
        <strain evidence="6 7">PTG4-2</strain>
    </source>
</reference>
<evidence type="ECO:0000256" key="4">
    <source>
        <dbReference type="ARBA" id="ARBA00023002"/>
    </source>
</evidence>
<evidence type="ECO:0000256" key="2">
    <source>
        <dbReference type="ARBA" id="ARBA00022630"/>
    </source>
</evidence>
<accession>A0A8B2NJJ8</accession>
<dbReference type="InterPro" id="IPR012349">
    <property type="entry name" value="Split_barrel_FMN-bd"/>
</dbReference>
<evidence type="ECO:0000256" key="3">
    <source>
        <dbReference type="ARBA" id="ARBA00022643"/>
    </source>
</evidence>
<comment type="caution">
    <text evidence="6">The sequence shown here is derived from an EMBL/GenBank/DDBJ whole genome shotgun (WGS) entry which is preliminary data.</text>
</comment>
<dbReference type="EMBL" id="QHHQ01000004">
    <property type="protein sequence ID" value="RAH99804.1"/>
    <property type="molecule type" value="Genomic_DNA"/>
</dbReference>
<dbReference type="InterPro" id="IPR000659">
    <property type="entry name" value="Pyridox_Oxase"/>
</dbReference>
<dbReference type="AlphaFoldDB" id="A0A8B2NJJ8"/>
<keyword evidence="3" id="KW-0288">FMN</keyword>
<evidence type="ECO:0000256" key="1">
    <source>
        <dbReference type="ARBA" id="ARBA00001917"/>
    </source>
</evidence>
<name>A0A8B2NJJ8_9HYPH</name>
<dbReference type="Gene3D" id="2.30.110.10">
    <property type="entry name" value="Electron Transport, Fmn-binding Protein, Chain A"/>
    <property type="match status" value="1"/>
</dbReference>
<keyword evidence="2" id="KW-0285">Flavoprotein</keyword>
<keyword evidence="7" id="KW-1185">Reference proteome</keyword>
<dbReference type="PANTHER" id="PTHR10851:SF0">
    <property type="entry name" value="PYRIDOXINE-5'-PHOSPHATE OXIDASE"/>
    <property type="match status" value="1"/>
</dbReference>
<dbReference type="PANTHER" id="PTHR10851">
    <property type="entry name" value="PYRIDOXINE-5-PHOSPHATE OXIDASE"/>
    <property type="match status" value="1"/>
</dbReference>
<proteinExistence type="predicted"/>
<organism evidence="6 7">
    <name type="scientific">Acuticoccus sediminis</name>
    <dbReference type="NCBI Taxonomy" id="2184697"/>
    <lineage>
        <taxon>Bacteria</taxon>
        <taxon>Pseudomonadati</taxon>
        <taxon>Pseudomonadota</taxon>
        <taxon>Alphaproteobacteria</taxon>
        <taxon>Hyphomicrobiales</taxon>
        <taxon>Amorphaceae</taxon>
        <taxon>Acuticoccus</taxon>
    </lineage>
</organism>
<comment type="cofactor">
    <cofactor evidence="1">
        <name>FMN</name>
        <dbReference type="ChEBI" id="CHEBI:58210"/>
    </cofactor>
</comment>
<gene>
    <name evidence="6" type="ORF">DLJ53_18770</name>
</gene>